<reference evidence="1 2" key="1">
    <citation type="journal article" date="2018" name="Front. Microbiol.">
        <title>Genome-Wide Analysis of Corynespora cassiicola Leaf Fall Disease Putative Effectors.</title>
        <authorList>
            <person name="Lopez D."/>
            <person name="Ribeiro S."/>
            <person name="Label P."/>
            <person name="Fumanal B."/>
            <person name="Venisse J.S."/>
            <person name="Kohler A."/>
            <person name="de Oliveira R.R."/>
            <person name="Labutti K."/>
            <person name="Lipzen A."/>
            <person name="Lail K."/>
            <person name="Bauer D."/>
            <person name="Ohm R.A."/>
            <person name="Barry K.W."/>
            <person name="Spatafora J."/>
            <person name="Grigoriev I.V."/>
            <person name="Martin F.M."/>
            <person name="Pujade-Renaud V."/>
        </authorList>
    </citation>
    <scope>NUCLEOTIDE SEQUENCE [LARGE SCALE GENOMIC DNA]</scope>
    <source>
        <strain evidence="1 2">Philippines</strain>
    </source>
</reference>
<keyword evidence="2" id="KW-1185">Reference proteome</keyword>
<proteinExistence type="predicted"/>
<dbReference type="AlphaFoldDB" id="A0A2T2NUF1"/>
<dbReference type="EMBL" id="KZ678133">
    <property type="protein sequence ID" value="PSN68999.1"/>
    <property type="molecule type" value="Genomic_DNA"/>
</dbReference>
<sequence>MLNHCKPANTASGFRIAISVLRHLQCSKPFTKEMHMKLAEFHGRLLLRPCKNLHHVVGVASPAFTREPFTSKNPAFV</sequence>
<organism evidence="1 2">
    <name type="scientific">Corynespora cassiicola Philippines</name>
    <dbReference type="NCBI Taxonomy" id="1448308"/>
    <lineage>
        <taxon>Eukaryota</taxon>
        <taxon>Fungi</taxon>
        <taxon>Dikarya</taxon>
        <taxon>Ascomycota</taxon>
        <taxon>Pezizomycotina</taxon>
        <taxon>Dothideomycetes</taxon>
        <taxon>Pleosporomycetidae</taxon>
        <taxon>Pleosporales</taxon>
        <taxon>Corynesporascaceae</taxon>
        <taxon>Corynespora</taxon>
    </lineage>
</organism>
<name>A0A2T2NUF1_CORCC</name>
<evidence type="ECO:0000313" key="1">
    <source>
        <dbReference type="EMBL" id="PSN68999.1"/>
    </source>
</evidence>
<protein>
    <submittedName>
        <fullName evidence="1">Uncharacterized protein</fullName>
    </submittedName>
</protein>
<gene>
    <name evidence="1" type="ORF">BS50DRAFT_572195</name>
</gene>
<accession>A0A2T2NUF1</accession>
<evidence type="ECO:0000313" key="2">
    <source>
        <dbReference type="Proteomes" id="UP000240883"/>
    </source>
</evidence>
<dbReference type="Proteomes" id="UP000240883">
    <property type="component" value="Unassembled WGS sequence"/>
</dbReference>